<dbReference type="NCBIfam" id="TIGR01571">
    <property type="entry name" value="A_thal_Cys_rich"/>
    <property type="match status" value="1"/>
</dbReference>
<feature type="transmembrane region" description="Helical" evidence="1">
    <location>
        <begin position="225"/>
        <end position="251"/>
    </location>
</feature>
<dbReference type="Pfam" id="PF04749">
    <property type="entry name" value="PLAC8"/>
    <property type="match status" value="1"/>
</dbReference>
<reference evidence="2 3" key="1">
    <citation type="submission" date="2023-10" db="EMBL/GenBank/DDBJ databases">
        <title>Chromosome-scale genome assembly provides insights into flower coloration mechanisms of Canna indica.</title>
        <authorList>
            <person name="Li C."/>
        </authorList>
    </citation>
    <scope>NUCLEOTIDE SEQUENCE [LARGE SCALE GENOMIC DNA]</scope>
    <source>
        <tissue evidence="2">Flower</tissue>
    </source>
</reference>
<feature type="transmembrane region" description="Helical" evidence="1">
    <location>
        <begin position="132"/>
        <end position="156"/>
    </location>
</feature>
<evidence type="ECO:0000256" key="1">
    <source>
        <dbReference type="SAM" id="Phobius"/>
    </source>
</evidence>
<dbReference type="Proteomes" id="UP001327560">
    <property type="component" value="Chromosome 8"/>
</dbReference>
<keyword evidence="1" id="KW-0812">Transmembrane</keyword>
<organism evidence="2 3">
    <name type="scientific">Canna indica</name>
    <name type="common">Indian-shot</name>
    <dbReference type="NCBI Taxonomy" id="4628"/>
    <lineage>
        <taxon>Eukaryota</taxon>
        <taxon>Viridiplantae</taxon>
        <taxon>Streptophyta</taxon>
        <taxon>Embryophyta</taxon>
        <taxon>Tracheophyta</taxon>
        <taxon>Spermatophyta</taxon>
        <taxon>Magnoliopsida</taxon>
        <taxon>Liliopsida</taxon>
        <taxon>Zingiberales</taxon>
        <taxon>Cannaceae</taxon>
        <taxon>Canna</taxon>
    </lineage>
</organism>
<evidence type="ECO:0008006" key="4">
    <source>
        <dbReference type="Google" id="ProtNLM"/>
    </source>
</evidence>
<dbReference type="PANTHER" id="PTHR31045:SF23">
    <property type="entry name" value="OS01G0825900 PROTEIN"/>
    <property type="match status" value="1"/>
</dbReference>
<keyword evidence="3" id="KW-1185">Reference proteome</keyword>
<dbReference type="AlphaFoldDB" id="A0AAQ3KWF6"/>
<sequence>MQSDRDESAVENVPAVPFHHDPYADEQNEDVVSLIQSFQAEALGPGGHKRQCVDSLKAISISISSNVWFKKLKLLSPLGLFRHTVAEREEASLSVSTPIDLQQRFDINFLSNINWSALSSMFKEWIEHPRNVALLIWLICVSVSSAMLAMLLLGLLDEGFPTKASRNHWIEINNQVLNALFTLMSLYQHPNLFLHLFLLCRWRSNDITALRKVYSKNGAYKPHEWIHMMIVVLLLHITCFAQYISCALYWGYDSEKRPEFAEIFFSALGFAAPVFAGAYSVYSPLGREYEIELDEESQCPNYEQATIKVGMKLYKLRNLVKKPKWSGGLFDCMDDVPVFCLSFFCTFCVFGWNMERLGFGNMYVHIVTFLLLCFAPFWIFNISAINIDDSIIGDMVGTAGIVLCVFGLLYGGFWRIQMRKRFKLPGNNFCGQSDSFTDYIQWMFCWSCSLAQEVRTGNLYEVEDDSVYRKNMDDSEDNHPFLHPLPHERGMNSIGKLQYDSSILVSYPAKLPTYVSTADQFKIQEDHSHEIKEKPLTQNFDVNMKPPVQQLIPSEITRNI</sequence>
<feature type="transmembrane region" description="Helical" evidence="1">
    <location>
        <begin position="391"/>
        <end position="413"/>
    </location>
</feature>
<feature type="transmembrane region" description="Helical" evidence="1">
    <location>
        <begin position="336"/>
        <end position="354"/>
    </location>
</feature>
<evidence type="ECO:0000313" key="2">
    <source>
        <dbReference type="EMBL" id="WOL16317.1"/>
    </source>
</evidence>
<dbReference type="GO" id="GO:0051762">
    <property type="term" value="P:sesquiterpene biosynthetic process"/>
    <property type="evidence" value="ECO:0007669"/>
    <property type="project" value="TreeGrafter"/>
</dbReference>
<accession>A0AAQ3KWF6</accession>
<dbReference type="InterPro" id="IPR021369">
    <property type="entry name" value="DUF2985"/>
</dbReference>
<gene>
    <name evidence="2" type="ORF">Cni_G25104</name>
</gene>
<feature type="transmembrane region" description="Helical" evidence="1">
    <location>
        <begin position="263"/>
        <end position="282"/>
    </location>
</feature>
<dbReference type="PANTHER" id="PTHR31045">
    <property type="entry name" value="PLAC8 FAMILY PROTEIN-RELATED"/>
    <property type="match status" value="1"/>
</dbReference>
<dbReference type="InterPro" id="IPR006461">
    <property type="entry name" value="PLAC_motif_containing"/>
</dbReference>
<proteinExistence type="predicted"/>
<dbReference type="GO" id="GO:0009975">
    <property type="term" value="F:cyclase activity"/>
    <property type="evidence" value="ECO:0007669"/>
    <property type="project" value="TreeGrafter"/>
</dbReference>
<evidence type="ECO:0000313" key="3">
    <source>
        <dbReference type="Proteomes" id="UP001327560"/>
    </source>
</evidence>
<protein>
    <recommendedName>
        <fullName evidence="4">PLAC8 family protein</fullName>
    </recommendedName>
</protein>
<keyword evidence="1" id="KW-0472">Membrane</keyword>
<name>A0AAQ3KWF6_9LILI</name>
<dbReference type="EMBL" id="CP136897">
    <property type="protein sequence ID" value="WOL16317.1"/>
    <property type="molecule type" value="Genomic_DNA"/>
</dbReference>
<dbReference type="Pfam" id="PF11204">
    <property type="entry name" value="DUF2985"/>
    <property type="match status" value="1"/>
</dbReference>
<feature type="transmembrane region" description="Helical" evidence="1">
    <location>
        <begin position="366"/>
        <end position="385"/>
    </location>
</feature>
<keyword evidence="1" id="KW-1133">Transmembrane helix</keyword>